<proteinExistence type="predicted"/>
<comment type="caution">
    <text evidence="1">The sequence shown here is derived from an EMBL/GenBank/DDBJ whole genome shotgun (WGS) entry which is preliminary data.</text>
</comment>
<evidence type="ECO:0000313" key="2">
    <source>
        <dbReference type="EMBL" id="RKE88691.1"/>
    </source>
</evidence>
<organism evidence="1 3">
    <name type="scientific">Xenorhabdus ehlersii</name>
    <dbReference type="NCBI Taxonomy" id="290111"/>
    <lineage>
        <taxon>Bacteria</taxon>
        <taxon>Pseudomonadati</taxon>
        <taxon>Pseudomonadota</taxon>
        <taxon>Gammaproteobacteria</taxon>
        <taxon>Enterobacterales</taxon>
        <taxon>Morganellaceae</taxon>
        <taxon>Xenorhabdus</taxon>
    </lineage>
</organism>
<gene>
    <name evidence="2" type="ORF">BDE27_3340</name>
    <name evidence="1" type="ORF">Xehl_03624</name>
</gene>
<evidence type="ECO:0000313" key="4">
    <source>
        <dbReference type="Proteomes" id="UP000283568"/>
    </source>
</evidence>
<sequence length="40" mass="4483">MKKYLVGALCALYFLLVPVQATALRLFVVLSKQMQSILLV</sequence>
<keyword evidence="4" id="KW-1185">Reference proteome</keyword>
<evidence type="ECO:0000313" key="3">
    <source>
        <dbReference type="Proteomes" id="UP000225605"/>
    </source>
</evidence>
<name>A0A2D0IL09_9GAMM</name>
<reference evidence="1 3" key="1">
    <citation type="journal article" date="2017" name="Nat. Microbiol.">
        <title>Natural product diversity associated with the nematode symbionts Photorhabdus and Xenorhabdus.</title>
        <authorList>
            <person name="Tobias N.J."/>
            <person name="Wolff H."/>
            <person name="Djahanschiri B."/>
            <person name="Grundmann F."/>
            <person name="Kronenwerth M."/>
            <person name="Shi Y.M."/>
            <person name="Simonyi S."/>
            <person name="Grun P."/>
            <person name="Shapiro-Ilan D."/>
            <person name="Pidot S.J."/>
            <person name="Stinear T.P."/>
            <person name="Ebersberger I."/>
            <person name="Bode H.B."/>
        </authorList>
    </citation>
    <scope>NUCLEOTIDE SEQUENCE [LARGE SCALE GENOMIC DNA]</scope>
    <source>
        <strain evidence="1 3">DSM 16337</strain>
    </source>
</reference>
<dbReference type="Proteomes" id="UP000283568">
    <property type="component" value="Unassembled WGS sequence"/>
</dbReference>
<evidence type="ECO:0000313" key="1">
    <source>
        <dbReference type="EMBL" id="PHM22476.1"/>
    </source>
</evidence>
<dbReference type="Proteomes" id="UP000225605">
    <property type="component" value="Unassembled WGS sequence"/>
</dbReference>
<dbReference type="EMBL" id="RAQI01000005">
    <property type="protein sequence ID" value="RKE88691.1"/>
    <property type="molecule type" value="Genomic_DNA"/>
</dbReference>
<protein>
    <submittedName>
        <fullName evidence="1">Uncharacterized protein</fullName>
    </submittedName>
</protein>
<dbReference type="AlphaFoldDB" id="A0A2D0IL09"/>
<dbReference type="EMBL" id="NIBT01000025">
    <property type="protein sequence ID" value="PHM22476.1"/>
    <property type="molecule type" value="Genomic_DNA"/>
</dbReference>
<reference evidence="2 4" key="2">
    <citation type="submission" date="2018-09" db="EMBL/GenBank/DDBJ databases">
        <title>Genomic Encyclopedia of Archaeal and Bacterial Type Strains, Phase II (KMG-II): from individual species to whole genera.</title>
        <authorList>
            <person name="Goeker M."/>
        </authorList>
    </citation>
    <scope>NUCLEOTIDE SEQUENCE [LARGE SCALE GENOMIC DNA]</scope>
    <source>
        <strain evidence="2 4">DSM 16337</strain>
    </source>
</reference>
<accession>A0A2D0IL09</accession>